<keyword evidence="1" id="KW-1133">Transmembrane helix</keyword>
<keyword evidence="1" id="KW-0812">Transmembrane</keyword>
<sequence>MKASKVYNRKKQTMNKKNILITILIGFAVGVFILQPFGITIFTFSRQNYEINWWQYLINNFIEILNINRNQFFENTLFGLLGASVALIYYFGKREKDIDNK</sequence>
<dbReference type="Proteomes" id="UP000245962">
    <property type="component" value="Unassembled WGS sequence"/>
</dbReference>
<protein>
    <submittedName>
        <fullName evidence="2">Uncharacterized protein</fullName>
    </submittedName>
</protein>
<proteinExistence type="predicted"/>
<comment type="caution">
    <text evidence="2">The sequence shown here is derived from an EMBL/GenBank/DDBJ whole genome shotgun (WGS) entry which is preliminary data.</text>
</comment>
<evidence type="ECO:0000313" key="3">
    <source>
        <dbReference type="Proteomes" id="UP000245962"/>
    </source>
</evidence>
<organism evidence="2 3">
    <name type="scientific">Marixanthomonas spongiae</name>
    <dbReference type="NCBI Taxonomy" id="2174845"/>
    <lineage>
        <taxon>Bacteria</taxon>
        <taxon>Pseudomonadati</taxon>
        <taxon>Bacteroidota</taxon>
        <taxon>Flavobacteriia</taxon>
        <taxon>Flavobacteriales</taxon>
        <taxon>Flavobacteriaceae</taxon>
        <taxon>Marixanthomonas</taxon>
    </lineage>
</organism>
<accession>A0A2U0HYA2</accession>
<evidence type="ECO:0000313" key="2">
    <source>
        <dbReference type="EMBL" id="PVW13720.1"/>
    </source>
</evidence>
<keyword evidence="3" id="KW-1185">Reference proteome</keyword>
<feature type="transmembrane region" description="Helical" evidence="1">
    <location>
        <begin position="20"/>
        <end position="44"/>
    </location>
</feature>
<dbReference type="AlphaFoldDB" id="A0A2U0HYA2"/>
<name>A0A2U0HYA2_9FLAO</name>
<keyword evidence="1" id="KW-0472">Membrane</keyword>
<evidence type="ECO:0000256" key="1">
    <source>
        <dbReference type="SAM" id="Phobius"/>
    </source>
</evidence>
<dbReference type="EMBL" id="QEHR01000007">
    <property type="protein sequence ID" value="PVW13720.1"/>
    <property type="molecule type" value="Genomic_DNA"/>
</dbReference>
<gene>
    <name evidence="2" type="ORF">DDV96_11155</name>
</gene>
<reference evidence="2 3" key="1">
    <citation type="submission" date="2018-04" db="EMBL/GenBank/DDBJ databases">
        <title>Marixanthomonas spongiae HN-E44 sp. nov., isolated from a marine sponge.</title>
        <authorList>
            <person name="Luo L."/>
            <person name="Zhuang L."/>
        </authorList>
    </citation>
    <scope>NUCLEOTIDE SEQUENCE [LARGE SCALE GENOMIC DNA]</scope>
    <source>
        <strain evidence="2 3">HN-E44</strain>
    </source>
</reference>
<feature type="transmembrane region" description="Helical" evidence="1">
    <location>
        <begin position="72"/>
        <end position="92"/>
    </location>
</feature>